<dbReference type="NCBIfam" id="NF002155">
    <property type="entry name" value="PRK00984.1-4"/>
    <property type="match status" value="1"/>
</dbReference>
<dbReference type="PROSITE" id="PS50984">
    <property type="entry name" value="TRUD"/>
    <property type="match status" value="1"/>
</dbReference>
<organism evidence="6 7">
    <name type="scientific">Brenneria salicis ATCC 15712 = DSM 30166</name>
    <dbReference type="NCBI Taxonomy" id="714314"/>
    <lineage>
        <taxon>Bacteria</taxon>
        <taxon>Pseudomonadati</taxon>
        <taxon>Pseudomonadota</taxon>
        <taxon>Gammaproteobacteria</taxon>
        <taxon>Enterobacterales</taxon>
        <taxon>Pectobacteriaceae</taxon>
        <taxon>Brenneria</taxon>
    </lineage>
</organism>
<feature type="binding site" evidence="4">
    <location>
        <position position="154"/>
    </location>
    <ligand>
        <name>substrate</name>
    </ligand>
</feature>
<dbReference type="GO" id="GO:0005829">
    <property type="term" value="C:cytosol"/>
    <property type="evidence" value="ECO:0007669"/>
    <property type="project" value="TreeGrafter"/>
</dbReference>
<comment type="similarity">
    <text evidence="1 4">Belongs to the pseudouridine synthase TruD family.</text>
</comment>
<evidence type="ECO:0000256" key="3">
    <source>
        <dbReference type="ARBA" id="ARBA00023235"/>
    </source>
</evidence>
<dbReference type="InterPro" id="IPR042214">
    <property type="entry name" value="TruD_catalytic"/>
</dbReference>
<evidence type="ECO:0000313" key="7">
    <source>
        <dbReference type="Proteomes" id="UP000253046"/>
    </source>
</evidence>
<evidence type="ECO:0000256" key="4">
    <source>
        <dbReference type="HAMAP-Rule" id="MF_01082"/>
    </source>
</evidence>
<feature type="domain" description="TRUD" evidence="5">
    <location>
        <begin position="180"/>
        <end position="328"/>
    </location>
</feature>
<dbReference type="InterPro" id="IPR020119">
    <property type="entry name" value="PsdUridine_synth_TruD_CS"/>
</dbReference>
<dbReference type="InterPro" id="IPR001656">
    <property type="entry name" value="PsdUridine_synth_TruD"/>
</dbReference>
<dbReference type="CDD" id="cd02575">
    <property type="entry name" value="PseudoU_synth_EcTruD"/>
    <property type="match status" value="1"/>
</dbReference>
<keyword evidence="3 4" id="KW-0413">Isomerase</keyword>
<evidence type="ECO:0000256" key="2">
    <source>
        <dbReference type="ARBA" id="ARBA00022694"/>
    </source>
</evidence>
<dbReference type="Proteomes" id="UP000253046">
    <property type="component" value="Unassembled WGS sequence"/>
</dbReference>
<dbReference type="NCBIfam" id="TIGR00094">
    <property type="entry name" value="tRNA_TruD_broad"/>
    <property type="match status" value="1"/>
</dbReference>
<reference evidence="6 7" key="1">
    <citation type="submission" date="2018-06" db="EMBL/GenBank/DDBJ databases">
        <title>Genomic Encyclopedia of Type Strains, Phase IV (KMG-IV): sequencing the most valuable type-strain genomes for metagenomic binning, comparative biology and taxonomic classification.</title>
        <authorList>
            <person name="Goeker M."/>
        </authorList>
    </citation>
    <scope>NUCLEOTIDE SEQUENCE [LARGE SCALE GENOMIC DNA]</scope>
    <source>
        <strain evidence="6 7">DSM 30166</strain>
    </source>
</reference>
<feature type="binding site" evidence="4">
    <location>
        <position position="52"/>
    </location>
    <ligand>
        <name>substrate</name>
    </ligand>
</feature>
<comment type="catalytic activity">
    <reaction evidence="4">
        <text>uridine(13) in tRNA = pseudouridine(13) in tRNA</text>
        <dbReference type="Rhea" id="RHEA:42540"/>
        <dbReference type="Rhea" id="RHEA-COMP:10105"/>
        <dbReference type="Rhea" id="RHEA-COMP:10106"/>
        <dbReference type="ChEBI" id="CHEBI:65314"/>
        <dbReference type="ChEBI" id="CHEBI:65315"/>
        <dbReference type="EC" id="5.4.99.27"/>
    </reaction>
</comment>
<evidence type="ECO:0000313" key="6">
    <source>
        <dbReference type="EMBL" id="RBP60200.1"/>
    </source>
</evidence>
<feature type="binding site" evidence="4">
    <location>
        <position position="354"/>
    </location>
    <ligand>
        <name>substrate</name>
    </ligand>
</feature>
<dbReference type="AlphaFoldDB" id="A0A366I1A9"/>
<name>A0A366I1A9_9GAMM</name>
<proteinExistence type="inferred from homology"/>
<accession>A0A366I1A9</accession>
<gene>
    <name evidence="4" type="primary">truD</name>
    <name evidence="6" type="ORF">DES54_13229</name>
</gene>
<dbReference type="PROSITE" id="PS01268">
    <property type="entry name" value="UPF0024"/>
    <property type="match status" value="1"/>
</dbReference>
<dbReference type="PANTHER" id="PTHR47811:SF1">
    <property type="entry name" value="TRNA PSEUDOURIDINE SYNTHASE D"/>
    <property type="match status" value="1"/>
</dbReference>
<evidence type="ECO:0000256" key="1">
    <source>
        <dbReference type="ARBA" id="ARBA00007953"/>
    </source>
</evidence>
<feature type="active site" description="Nucleophile" evidence="4">
    <location>
        <position position="105"/>
    </location>
</feature>
<dbReference type="HAMAP" id="MF_01082">
    <property type="entry name" value="TruD"/>
    <property type="match status" value="1"/>
</dbReference>
<sequence>MKPWRCWSKMKRVKLSHGEFPLMVTMDNSNALIWLHGKPQASGILKSSAEDFRVIEDLGFQPDGDGEHILVRIRKCGCNTQFVADALAKFCRLPQRAVSYAGLKDRHAVTEQWFCLHIPGKTSPDLSAFELQGCEVLEFARHRRKLRIGTLQGNDFSLVLRQISDREAVECRLQQITEQGVPNYFGSQRFGKGGNNLEQARLWANNDIRVKERSKRGFYLSASRSALFNQIASARLGQQQARTVLSGDALQLTGCGSWFVARQDERADLQTRVDAGELQITAPLPGDGALGTQEDALVFEQQSLSGQETLLSLLQRERVEPARRAILLYPQRMGWNWLDDSAVELTFWLPAGSFATSVVREIINPHQDTDSVT</sequence>
<keyword evidence="2 4" id="KW-0819">tRNA processing</keyword>
<dbReference type="Pfam" id="PF01142">
    <property type="entry name" value="TruD"/>
    <property type="match status" value="2"/>
</dbReference>
<evidence type="ECO:0000259" key="5">
    <source>
        <dbReference type="PROSITE" id="PS50984"/>
    </source>
</evidence>
<comment type="function">
    <text evidence="4">Responsible for synthesis of pseudouridine from uracil-13 in transfer RNAs.</text>
</comment>
<dbReference type="Gene3D" id="3.30.2340.10">
    <property type="entry name" value="TruD, insertion domain"/>
    <property type="match status" value="1"/>
</dbReference>
<dbReference type="InterPro" id="IPR050170">
    <property type="entry name" value="TruD_pseudoU_synthase"/>
</dbReference>
<dbReference type="SUPFAM" id="SSF55120">
    <property type="entry name" value="Pseudouridine synthase"/>
    <property type="match status" value="1"/>
</dbReference>
<dbReference type="InterPro" id="IPR011760">
    <property type="entry name" value="PsdUridine_synth_TruD_insert"/>
</dbReference>
<dbReference type="GO" id="GO:0160150">
    <property type="term" value="F:tRNA pseudouridine(13) synthase activity"/>
    <property type="evidence" value="ECO:0007669"/>
    <property type="project" value="UniProtKB-EC"/>
</dbReference>
<dbReference type="InterPro" id="IPR043165">
    <property type="entry name" value="TruD_insert_sf"/>
</dbReference>
<keyword evidence="7" id="KW-1185">Reference proteome</keyword>
<dbReference type="EC" id="5.4.99.27" evidence="4"/>
<dbReference type="FunFam" id="3.30.2350.20:FF:000001">
    <property type="entry name" value="tRNA pseudouridine synthase D"/>
    <property type="match status" value="1"/>
</dbReference>
<protein>
    <recommendedName>
        <fullName evidence="4">tRNA pseudouridine synthase D</fullName>
        <ecNumber evidence="4">5.4.99.27</ecNumber>
    </recommendedName>
    <alternativeName>
        <fullName evidence="4">tRNA pseudouridine(13) synthase</fullName>
    </alternativeName>
    <alternativeName>
        <fullName evidence="4">tRNA pseudouridylate synthase D</fullName>
    </alternativeName>
    <alternativeName>
        <fullName evidence="4">tRNA-uridine isomerase D</fullName>
    </alternativeName>
</protein>
<dbReference type="Gene3D" id="3.30.2350.20">
    <property type="entry name" value="TruD, catalytic domain"/>
    <property type="match status" value="1"/>
</dbReference>
<dbReference type="GO" id="GO:0031119">
    <property type="term" value="P:tRNA pseudouridine synthesis"/>
    <property type="evidence" value="ECO:0007669"/>
    <property type="project" value="UniProtKB-UniRule"/>
</dbReference>
<dbReference type="GO" id="GO:0003723">
    <property type="term" value="F:RNA binding"/>
    <property type="evidence" value="ECO:0007669"/>
    <property type="project" value="InterPro"/>
</dbReference>
<comment type="caution">
    <text evidence="6">The sequence shown here is derived from an EMBL/GenBank/DDBJ whole genome shotgun (WGS) entry which is preliminary data.</text>
</comment>
<dbReference type="EMBL" id="QNRY01000032">
    <property type="protein sequence ID" value="RBP60200.1"/>
    <property type="molecule type" value="Genomic_DNA"/>
</dbReference>
<dbReference type="InterPro" id="IPR020103">
    <property type="entry name" value="PsdUridine_synth_cat_dom_sf"/>
</dbReference>
<dbReference type="PANTHER" id="PTHR47811">
    <property type="entry name" value="TRNA PSEUDOURIDINE SYNTHASE D"/>
    <property type="match status" value="1"/>
</dbReference>